<dbReference type="SMART" id="SM01318">
    <property type="entry name" value="SVWC"/>
    <property type="match status" value="1"/>
</dbReference>
<reference evidence="5" key="1">
    <citation type="submission" date="2020-11" db="EMBL/GenBank/DDBJ databases">
        <authorList>
            <person name="Tran Van P."/>
        </authorList>
    </citation>
    <scope>NUCLEOTIDE SEQUENCE</scope>
</reference>
<protein>
    <recommendedName>
        <fullName evidence="4">Single domain-containing protein</fullName>
    </recommendedName>
</protein>
<feature type="domain" description="Single" evidence="4">
    <location>
        <begin position="184"/>
        <end position="251"/>
    </location>
</feature>
<keyword evidence="2" id="KW-0964">Secreted</keyword>
<feature type="region of interest" description="Disordered" evidence="3">
    <location>
        <begin position="1"/>
        <end position="37"/>
    </location>
</feature>
<feature type="region of interest" description="Disordered" evidence="3">
    <location>
        <begin position="738"/>
        <end position="762"/>
    </location>
</feature>
<evidence type="ECO:0000313" key="5">
    <source>
        <dbReference type="EMBL" id="CAD7194469.1"/>
    </source>
</evidence>
<gene>
    <name evidence="5" type="ORF">TDIB3V08_LOCUS893</name>
</gene>
<comment type="subcellular location">
    <subcellularLocation>
        <location evidence="1">Secreted</location>
    </subcellularLocation>
</comment>
<evidence type="ECO:0000259" key="4">
    <source>
        <dbReference type="SMART" id="SM01318"/>
    </source>
</evidence>
<sequence>MITPGYPGLTQPGILSDHDTMPTWTASAVTSGPPEGGEPAFTWREIVKPFRKKPPPVHPTEIRTLISPSSAVELNTNSALANYATEAGTYHTLSSSSPGNPCAEVVLPARVETPIHSLTIFVGVDEDLSLLQSVCVPTVFGLEKNKHHRALLEIFTSLSPQPATYADVPPGMTESGNGTYPEMCYDKQLKTYLRLGSKWQREGECLSRECRHHKEDGVVSLYIRYTGCGVGACTYFVTGAKHPKCCNQLACKQNDSGEVVGRAVTRPASEEGDKKLARVKEERPDTNARITQEAHNRVKDDLDFDDIDLIPFRRKVGNRYKANTSMRKLYNVASHHNSILIQQSMMNSYKRKFSKRCTVCLSPEHHASLSNKNTNVDLIGLWIKCSSQDLMFGVYPGQCWSKHTGNYHNPGEIWAVPGECLKLSCLNSSKKLLVQYMRHPSHHTIQWVKTPFTSHHTVGQDTLHINTNQCAKTPFKSHLTTPSTSHQPVGQDTLHITPDSVPRHPPHHTSQCAKTSFKSHQPVCQDILQITPDSVPRHPSHHTRQWVKTSFKSHQTVCQDTLQITPDSVPRHPSNHTRQCAKTSFKSHQTVCQDILHITPYSVPRHPSHHTIQWVKTPFKSHQPVCQDILQITPDSVPRHPSNHTRQCAKTSFTLHQTVGQDTIYIIPTSGPRHPSQHTSQCDKTPFTSYQPVGQDTLHNKPANVTRHPSHHTNQWAKTPFTTHQPVGQDTLHIIPTSGPRHPSHHTNQWAKTPSHHTTPHQPVCQDTLHNTPANELNNTASRNRLESVDEYYEKRGSVNLEAKKTLLDGAVDVKVYACSKVLQSALDAESERGEAEREGRCLEVVLLSAASQPDKLLAL</sequence>
<proteinExistence type="predicted"/>
<dbReference type="EMBL" id="OA564492">
    <property type="protein sequence ID" value="CAD7194469.1"/>
    <property type="molecule type" value="Genomic_DNA"/>
</dbReference>
<dbReference type="InterPro" id="IPR029277">
    <property type="entry name" value="SVWC_dom"/>
</dbReference>
<dbReference type="GO" id="GO:0005576">
    <property type="term" value="C:extracellular region"/>
    <property type="evidence" value="ECO:0007669"/>
    <property type="project" value="UniProtKB-SubCell"/>
</dbReference>
<dbReference type="AlphaFoldDB" id="A0A7R8VA16"/>
<evidence type="ECO:0000256" key="1">
    <source>
        <dbReference type="ARBA" id="ARBA00004613"/>
    </source>
</evidence>
<organism evidence="5">
    <name type="scientific">Timema douglasi</name>
    <name type="common">Walking stick</name>
    <dbReference type="NCBI Taxonomy" id="61478"/>
    <lineage>
        <taxon>Eukaryota</taxon>
        <taxon>Metazoa</taxon>
        <taxon>Ecdysozoa</taxon>
        <taxon>Arthropoda</taxon>
        <taxon>Hexapoda</taxon>
        <taxon>Insecta</taxon>
        <taxon>Pterygota</taxon>
        <taxon>Neoptera</taxon>
        <taxon>Polyneoptera</taxon>
        <taxon>Phasmatodea</taxon>
        <taxon>Timematodea</taxon>
        <taxon>Timematoidea</taxon>
        <taxon>Timematidae</taxon>
        <taxon>Timema</taxon>
    </lineage>
</organism>
<accession>A0A7R8VA16</accession>
<evidence type="ECO:0000256" key="2">
    <source>
        <dbReference type="ARBA" id="ARBA00022525"/>
    </source>
</evidence>
<name>A0A7R8VA16_TIMDO</name>
<evidence type="ECO:0000256" key="3">
    <source>
        <dbReference type="SAM" id="MobiDB-lite"/>
    </source>
</evidence>